<feature type="compositionally biased region" description="Acidic residues" evidence="1">
    <location>
        <begin position="49"/>
        <end position="66"/>
    </location>
</feature>
<evidence type="ECO:0000256" key="2">
    <source>
        <dbReference type="SAM" id="SignalP"/>
    </source>
</evidence>
<evidence type="ECO:0000313" key="4">
    <source>
        <dbReference type="Proteomes" id="UP000235965"/>
    </source>
</evidence>
<feature type="region of interest" description="Disordered" evidence="1">
    <location>
        <begin position="48"/>
        <end position="70"/>
    </location>
</feature>
<name>A0A2J7PDU7_9NEOP</name>
<accession>A0A2J7PDU7</accession>
<dbReference type="AlphaFoldDB" id="A0A2J7PDU7"/>
<keyword evidence="4" id="KW-1185">Reference proteome</keyword>
<dbReference type="InParanoid" id="A0A2J7PDU7"/>
<dbReference type="Proteomes" id="UP000235965">
    <property type="component" value="Unassembled WGS sequence"/>
</dbReference>
<comment type="caution">
    <text evidence="3">The sequence shown here is derived from an EMBL/GenBank/DDBJ whole genome shotgun (WGS) entry which is preliminary data.</text>
</comment>
<dbReference type="EMBL" id="NEVH01026142">
    <property type="protein sequence ID" value="PNF14498.1"/>
    <property type="molecule type" value="Genomic_DNA"/>
</dbReference>
<reference evidence="3 4" key="1">
    <citation type="submission" date="2017-12" db="EMBL/GenBank/DDBJ databases">
        <title>Hemimetabolous genomes reveal molecular basis of termite eusociality.</title>
        <authorList>
            <person name="Harrison M.C."/>
            <person name="Jongepier E."/>
            <person name="Robertson H.M."/>
            <person name="Arning N."/>
            <person name="Bitard-Feildel T."/>
            <person name="Chao H."/>
            <person name="Childers C.P."/>
            <person name="Dinh H."/>
            <person name="Doddapaneni H."/>
            <person name="Dugan S."/>
            <person name="Gowin J."/>
            <person name="Greiner C."/>
            <person name="Han Y."/>
            <person name="Hu H."/>
            <person name="Hughes D.S.T."/>
            <person name="Huylmans A.-K."/>
            <person name="Kemena C."/>
            <person name="Kremer L.P.M."/>
            <person name="Lee S.L."/>
            <person name="Lopez-Ezquerra A."/>
            <person name="Mallet L."/>
            <person name="Monroy-Kuhn J.M."/>
            <person name="Moser A."/>
            <person name="Murali S.C."/>
            <person name="Muzny D.M."/>
            <person name="Otani S."/>
            <person name="Piulachs M.-D."/>
            <person name="Poelchau M."/>
            <person name="Qu J."/>
            <person name="Schaub F."/>
            <person name="Wada-Katsumata A."/>
            <person name="Worley K.C."/>
            <person name="Xie Q."/>
            <person name="Ylla G."/>
            <person name="Poulsen M."/>
            <person name="Gibbs R.A."/>
            <person name="Schal C."/>
            <person name="Richards S."/>
            <person name="Belles X."/>
            <person name="Korb J."/>
            <person name="Bornberg-Bauer E."/>
        </authorList>
    </citation>
    <scope>NUCLEOTIDE SEQUENCE [LARGE SCALE GENOMIC DNA]</scope>
    <source>
        <tissue evidence="3">Whole body</tissue>
    </source>
</reference>
<proteinExistence type="predicted"/>
<feature type="signal peptide" evidence="2">
    <location>
        <begin position="1"/>
        <end position="21"/>
    </location>
</feature>
<evidence type="ECO:0000256" key="1">
    <source>
        <dbReference type="SAM" id="MobiDB-lite"/>
    </source>
</evidence>
<keyword evidence="2" id="KW-0732">Signal</keyword>
<sequence>MKSSVLLVAFFFTTFVYQATASPYARHRPGSRYPLHISGEATSQFGYDYLDDETSDSGEVSQEPEEPLGRSLTDSLIYSLIKMVRIFFGYLTPTSARMAPYCSLRTPTYQTANETTKVTVAL</sequence>
<feature type="chain" id="PRO_5014466190" evidence="2">
    <location>
        <begin position="22"/>
        <end position="122"/>
    </location>
</feature>
<gene>
    <name evidence="3" type="ORF">B7P43_G16034</name>
</gene>
<organism evidence="3 4">
    <name type="scientific">Cryptotermes secundus</name>
    <dbReference type="NCBI Taxonomy" id="105785"/>
    <lineage>
        <taxon>Eukaryota</taxon>
        <taxon>Metazoa</taxon>
        <taxon>Ecdysozoa</taxon>
        <taxon>Arthropoda</taxon>
        <taxon>Hexapoda</taxon>
        <taxon>Insecta</taxon>
        <taxon>Pterygota</taxon>
        <taxon>Neoptera</taxon>
        <taxon>Polyneoptera</taxon>
        <taxon>Dictyoptera</taxon>
        <taxon>Blattodea</taxon>
        <taxon>Blattoidea</taxon>
        <taxon>Termitoidae</taxon>
        <taxon>Kalotermitidae</taxon>
        <taxon>Cryptotermitinae</taxon>
        <taxon>Cryptotermes</taxon>
    </lineage>
</organism>
<protein>
    <submittedName>
        <fullName evidence="3">Uncharacterized protein</fullName>
    </submittedName>
</protein>
<evidence type="ECO:0000313" key="3">
    <source>
        <dbReference type="EMBL" id="PNF14498.1"/>
    </source>
</evidence>